<organism evidence="2 3">
    <name type="scientific">Anas platyrhynchos platyrhynchos</name>
    <name type="common">Northern mallard</name>
    <dbReference type="NCBI Taxonomy" id="8840"/>
    <lineage>
        <taxon>Eukaryota</taxon>
        <taxon>Metazoa</taxon>
        <taxon>Chordata</taxon>
        <taxon>Craniata</taxon>
        <taxon>Vertebrata</taxon>
        <taxon>Euteleostomi</taxon>
        <taxon>Archelosauria</taxon>
        <taxon>Archosauria</taxon>
        <taxon>Dinosauria</taxon>
        <taxon>Saurischia</taxon>
        <taxon>Theropoda</taxon>
        <taxon>Coelurosauria</taxon>
        <taxon>Aves</taxon>
        <taxon>Neognathae</taxon>
        <taxon>Galloanserae</taxon>
        <taxon>Anseriformes</taxon>
        <taxon>Anatidae</taxon>
        <taxon>Anatinae</taxon>
        <taxon>Anas</taxon>
    </lineage>
</organism>
<accession>A0A493SW57</accession>
<keyword evidence="3" id="KW-1185">Reference proteome</keyword>
<reference evidence="2" key="2">
    <citation type="submission" date="2025-08" db="UniProtKB">
        <authorList>
            <consortium name="Ensembl"/>
        </authorList>
    </citation>
    <scope>IDENTIFICATION</scope>
</reference>
<dbReference type="STRING" id="8840.ENSAPLP00000017844"/>
<feature type="domain" description="Serine/threonine-protein kinase ATR-like N-HEAT region" evidence="1">
    <location>
        <begin position="5"/>
        <end position="98"/>
    </location>
</feature>
<protein>
    <recommendedName>
        <fullName evidence="1">Serine/threonine-protein kinase ATR-like N-HEAT region domain-containing protein</fullName>
    </recommendedName>
</protein>
<dbReference type="OMA" id="QQSETEC"/>
<reference evidence="2 3" key="1">
    <citation type="submission" date="2017-10" db="EMBL/GenBank/DDBJ databases">
        <title>A new Pekin duck reference genome.</title>
        <authorList>
            <person name="Hou Z.-C."/>
            <person name="Zhou Z.-K."/>
            <person name="Zhu F."/>
            <person name="Hou S.-S."/>
        </authorList>
    </citation>
    <scope>NUCLEOTIDE SEQUENCE [LARGE SCALE GENOMIC DNA]</scope>
</reference>
<reference evidence="2" key="3">
    <citation type="submission" date="2025-09" db="UniProtKB">
        <authorList>
            <consortium name="Ensembl"/>
        </authorList>
    </citation>
    <scope>IDENTIFICATION</scope>
</reference>
<dbReference type="InterPro" id="IPR056803">
    <property type="entry name" value="ATR-like_N-HEAT"/>
</dbReference>
<dbReference type="Pfam" id="PF25032">
    <property type="entry name" value="N-HEAT_ATR"/>
    <property type="match status" value="1"/>
</dbReference>
<evidence type="ECO:0000313" key="3">
    <source>
        <dbReference type="Proteomes" id="UP000016666"/>
    </source>
</evidence>
<dbReference type="Ensembl" id="ENSAPLT00000035126.1">
    <property type="protein sequence ID" value="ENSAPLP00000017844.1"/>
    <property type="gene ID" value="ENSAPLG00000023352.1"/>
</dbReference>
<sequence>MAEQGLEMASMIPALRELGSASPEEYNTVVQKPRQILCQFIDRILTDVDVVALELIKKSDSQPSSVMLLDFIQHIMKSSPLMFVNVGGNQEETECSSIGEFESVCIQFWYLQDLKFLLMYSYKRK</sequence>
<evidence type="ECO:0000313" key="2">
    <source>
        <dbReference type="Ensembl" id="ENSAPLP00000017844.1"/>
    </source>
</evidence>
<dbReference type="AlphaFoldDB" id="A0A493SW57"/>
<name>A0A493SW57_ANAPP</name>
<dbReference type="Proteomes" id="UP000016666">
    <property type="component" value="Chromosome 9"/>
</dbReference>
<proteinExistence type="predicted"/>
<dbReference type="GeneTree" id="ENSGT00940000155714"/>
<evidence type="ECO:0000259" key="1">
    <source>
        <dbReference type="Pfam" id="PF25032"/>
    </source>
</evidence>